<dbReference type="EC" id="2.7.11.1" evidence="5"/>
<dbReference type="SMART" id="SM00409">
    <property type="entry name" value="IG"/>
    <property type="match status" value="3"/>
</dbReference>
<dbReference type="Pfam" id="PF07679">
    <property type="entry name" value="I-set"/>
    <property type="match status" value="4"/>
</dbReference>
<dbReference type="PANTHER" id="PTHR35971">
    <property type="entry name" value="SI:DKEY-31G6.6"/>
    <property type="match status" value="1"/>
</dbReference>
<dbReference type="OrthoDB" id="2570713at2759"/>
<dbReference type="PANTHER" id="PTHR35971:SF5">
    <property type="entry name" value="OBSCURIN LIKE CYTOSKELETAL ADAPTOR 1"/>
    <property type="match status" value="1"/>
</dbReference>
<evidence type="ECO:0000313" key="24">
    <source>
        <dbReference type="Proteomes" id="UP001046870"/>
    </source>
</evidence>
<dbReference type="GO" id="GO:0005516">
    <property type="term" value="F:calmodulin binding"/>
    <property type="evidence" value="ECO:0007669"/>
    <property type="project" value="UniProtKB-KW"/>
</dbReference>
<dbReference type="SUPFAM" id="SSF48726">
    <property type="entry name" value="Immunoglobulin"/>
    <property type="match status" value="4"/>
</dbReference>
<comment type="cofactor">
    <cofactor evidence="1">
        <name>Mg(2+)</name>
        <dbReference type="ChEBI" id="CHEBI:18420"/>
    </cofactor>
</comment>
<sequence>MAVTIKKKLEDCIVQEEEEVRLEIELSKPSLHVKWMKNNVVLQPGDNMEIHAKGAMHSLIIKRVAYADQGYYTCETVDDKTQAKLTVELKKIQLVKGLEAVKIYEGESVTFNVELSLENVEGVWTKDGIKLKAGPHCHITALGNKHTLTLFHLTFDDTGMISFEADGVHTSGRLTVSEPTVKITKPLVDTEVPEKGRITFECEISRVNTNVKWFKGTAELEPGKRLGIHSQGCKRYLQIDKCTCEDPARNIKIVKNLQDVEVAERENASFMCEITHDEVEGQWYKNNAKIKAGDNVKIKQEGRAHMLLFKSVKPEDTAEIKFTAEDVSSCAQLRVKELTAVGLWV</sequence>
<dbReference type="GO" id="GO:0004674">
    <property type="term" value="F:protein serine/threonine kinase activity"/>
    <property type="evidence" value="ECO:0007669"/>
    <property type="project" value="UniProtKB-KW"/>
</dbReference>
<protein>
    <recommendedName>
        <fullName evidence="5">non-specific serine/threonine protein kinase</fullName>
        <ecNumber evidence="5">2.7.11.1</ecNumber>
    </recommendedName>
</protein>
<evidence type="ECO:0000256" key="10">
    <source>
        <dbReference type="ARBA" id="ARBA00022723"/>
    </source>
</evidence>
<keyword evidence="9" id="KW-0808">Transferase</keyword>
<feature type="domain" description="Ig-like" evidence="22">
    <location>
        <begin position="179"/>
        <end position="291"/>
    </location>
</feature>
<proteinExistence type="inferred from homology"/>
<evidence type="ECO:0000256" key="14">
    <source>
        <dbReference type="ARBA" id="ARBA00022840"/>
    </source>
</evidence>
<evidence type="ECO:0000256" key="17">
    <source>
        <dbReference type="ARBA" id="ARBA00023157"/>
    </source>
</evidence>
<evidence type="ECO:0000256" key="21">
    <source>
        <dbReference type="ARBA" id="ARBA00048679"/>
    </source>
</evidence>
<evidence type="ECO:0000256" key="16">
    <source>
        <dbReference type="ARBA" id="ARBA00022860"/>
    </source>
</evidence>
<keyword evidence="13" id="KW-0418">Kinase</keyword>
<comment type="similarity">
    <text evidence="4">Belongs to the protein kinase superfamily. CAMK Ser/Thr protein kinase family.</text>
</comment>
<organism evidence="23 24">
    <name type="scientific">Megalops atlanticus</name>
    <name type="common">Tarpon</name>
    <name type="synonym">Clupea gigantea</name>
    <dbReference type="NCBI Taxonomy" id="7932"/>
    <lineage>
        <taxon>Eukaryota</taxon>
        <taxon>Metazoa</taxon>
        <taxon>Chordata</taxon>
        <taxon>Craniata</taxon>
        <taxon>Vertebrata</taxon>
        <taxon>Euteleostomi</taxon>
        <taxon>Actinopterygii</taxon>
        <taxon>Neopterygii</taxon>
        <taxon>Teleostei</taxon>
        <taxon>Elopiformes</taxon>
        <taxon>Megalopidae</taxon>
        <taxon>Megalops</taxon>
    </lineage>
</organism>
<dbReference type="InterPro" id="IPR007110">
    <property type="entry name" value="Ig-like_dom"/>
</dbReference>
<evidence type="ECO:0000256" key="3">
    <source>
        <dbReference type="ARBA" id="ARBA00004496"/>
    </source>
</evidence>
<name>A0A9D3QFC0_MEGAT</name>
<dbReference type="PROSITE" id="PS50835">
    <property type="entry name" value="IG_LIKE"/>
    <property type="match status" value="2"/>
</dbReference>
<dbReference type="Proteomes" id="UP001046870">
    <property type="component" value="Chromosome 2"/>
</dbReference>
<evidence type="ECO:0000256" key="5">
    <source>
        <dbReference type="ARBA" id="ARBA00012513"/>
    </source>
</evidence>
<keyword evidence="16" id="KW-0112">Calmodulin-binding</keyword>
<dbReference type="InterPro" id="IPR013783">
    <property type="entry name" value="Ig-like_fold"/>
</dbReference>
<keyword evidence="12" id="KW-0547">Nucleotide-binding</keyword>
<accession>A0A9D3QFC0</accession>
<comment type="caution">
    <text evidence="23">The sequence shown here is derived from an EMBL/GenBank/DDBJ whole genome shotgun (WGS) entry which is preliminary data.</text>
</comment>
<dbReference type="AlphaFoldDB" id="A0A9D3QFC0"/>
<dbReference type="GO" id="GO:0005524">
    <property type="term" value="F:ATP binding"/>
    <property type="evidence" value="ECO:0007669"/>
    <property type="project" value="UniProtKB-KW"/>
</dbReference>
<evidence type="ECO:0000256" key="19">
    <source>
        <dbReference type="ARBA" id="ARBA00023319"/>
    </source>
</evidence>
<evidence type="ECO:0000256" key="15">
    <source>
        <dbReference type="ARBA" id="ARBA00022842"/>
    </source>
</evidence>
<evidence type="ECO:0000256" key="12">
    <source>
        <dbReference type="ARBA" id="ARBA00022741"/>
    </source>
</evidence>
<comment type="catalytic activity">
    <reaction evidence="20">
        <text>L-threonyl-[protein] + ATP = O-phospho-L-threonyl-[protein] + ADP + H(+)</text>
        <dbReference type="Rhea" id="RHEA:46608"/>
        <dbReference type="Rhea" id="RHEA-COMP:11060"/>
        <dbReference type="Rhea" id="RHEA-COMP:11605"/>
        <dbReference type="ChEBI" id="CHEBI:15378"/>
        <dbReference type="ChEBI" id="CHEBI:30013"/>
        <dbReference type="ChEBI" id="CHEBI:30616"/>
        <dbReference type="ChEBI" id="CHEBI:61977"/>
        <dbReference type="ChEBI" id="CHEBI:456216"/>
        <dbReference type="EC" id="2.7.11.1"/>
    </reaction>
</comment>
<comment type="subcellular location">
    <subcellularLocation>
        <location evidence="3">Cytoplasm</location>
    </subcellularLocation>
    <subcellularLocation>
        <location evidence="2">Nucleus</location>
    </subcellularLocation>
</comment>
<evidence type="ECO:0000313" key="23">
    <source>
        <dbReference type="EMBL" id="KAG7488818.1"/>
    </source>
</evidence>
<keyword evidence="24" id="KW-1185">Reference proteome</keyword>
<dbReference type="InterPro" id="IPR052385">
    <property type="entry name" value="Obscurin/Obscurin-like_Reg"/>
</dbReference>
<dbReference type="InterPro" id="IPR036179">
    <property type="entry name" value="Ig-like_dom_sf"/>
</dbReference>
<dbReference type="FunFam" id="2.60.40.10:FF:000050">
    <property type="entry name" value="Titin isoform B"/>
    <property type="match status" value="1"/>
</dbReference>
<evidence type="ECO:0000256" key="2">
    <source>
        <dbReference type="ARBA" id="ARBA00004123"/>
    </source>
</evidence>
<dbReference type="Gene3D" id="2.60.40.10">
    <property type="entry name" value="Immunoglobulins"/>
    <property type="match status" value="4"/>
</dbReference>
<dbReference type="InterPro" id="IPR003599">
    <property type="entry name" value="Ig_sub"/>
</dbReference>
<dbReference type="EMBL" id="JAFDVH010000002">
    <property type="protein sequence ID" value="KAG7488818.1"/>
    <property type="molecule type" value="Genomic_DNA"/>
</dbReference>
<keyword evidence="10" id="KW-0479">Metal-binding</keyword>
<keyword evidence="14" id="KW-0067">ATP-binding</keyword>
<keyword evidence="8" id="KW-0597">Phosphoprotein</keyword>
<dbReference type="GO" id="GO:0005634">
    <property type="term" value="C:nucleus"/>
    <property type="evidence" value="ECO:0007669"/>
    <property type="project" value="UniProtKB-SubCell"/>
</dbReference>
<keyword evidence="11" id="KW-0677">Repeat</keyword>
<dbReference type="InterPro" id="IPR013098">
    <property type="entry name" value="Ig_I-set"/>
</dbReference>
<evidence type="ECO:0000256" key="13">
    <source>
        <dbReference type="ARBA" id="ARBA00022777"/>
    </source>
</evidence>
<reference evidence="23" key="1">
    <citation type="submission" date="2021-01" db="EMBL/GenBank/DDBJ databases">
        <authorList>
            <person name="Zahm M."/>
            <person name="Roques C."/>
            <person name="Cabau C."/>
            <person name="Klopp C."/>
            <person name="Donnadieu C."/>
            <person name="Jouanno E."/>
            <person name="Lampietro C."/>
            <person name="Louis A."/>
            <person name="Herpin A."/>
            <person name="Echchiki A."/>
            <person name="Berthelot C."/>
            <person name="Parey E."/>
            <person name="Roest-Crollius H."/>
            <person name="Braasch I."/>
            <person name="Postlethwait J."/>
            <person name="Bobe J."/>
            <person name="Montfort J."/>
            <person name="Bouchez O."/>
            <person name="Begum T."/>
            <person name="Mejri S."/>
            <person name="Adams A."/>
            <person name="Chen W.-J."/>
            <person name="Guiguen Y."/>
        </authorList>
    </citation>
    <scope>NUCLEOTIDE SEQUENCE</scope>
    <source>
        <strain evidence="23">YG-15Mar2019-1</strain>
        <tissue evidence="23">Brain</tissue>
    </source>
</reference>
<keyword evidence="6" id="KW-0963">Cytoplasm</keyword>
<comment type="catalytic activity">
    <reaction evidence="21">
        <text>L-seryl-[protein] + ATP = O-phospho-L-seryl-[protein] + ADP + H(+)</text>
        <dbReference type="Rhea" id="RHEA:17989"/>
        <dbReference type="Rhea" id="RHEA-COMP:9863"/>
        <dbReference type="Rhea" id="RHEA-COMP:11604"/>
        <dbReference type="ChEBI" id="CHEBI:15378"/>
        <dbReference type="ChEBI" id="CHEBI:29999"/>
        <dbReference type="ChEBI" id="CHEBI:30616"/>
        <dbReference type="ChEBI" id="CHEBI:83421"/>
        <dbReference type="ChEBI" id="CHEBI:456216"/>
        <dbReference type="EC" id="2.7.11.1"/>
    </reaction>
</comment>
<evidence type="ECO:0000256" key="4">
    <source>
        <dbReference type="ARBA" id="ARBA00006692"/>
    </source>
</evidence>
<keyword evidence="7" id="KW-0723">Serine/threonine-protein kinase</keyword>
<evidence type="ECO:0000256" key="11">
    <source>
        <dbReference type="ARBA" id="ARBA00022737"/>
    </source>
</evidence>
<dbReference type="GO" id="GO:0005737">
    <property type="term" value="C:cytoplasm"/>
    <property type="evidence" value="ECO:0007669"/>
    <property type="project" value="UniProtKB-SubCell"/>
</dbReference>
<keyword evidence="19" id="KW-0393">Immunoglobulin domain</keyword>
<evidence type="ECO:0000256" key="7">
    <source>
        <dbReference type="ARBA" id="ARBA00022527"/>
    </source>
</evidence>
<evidence type="ECO:0000256" key="6">
    <source>
        <dbReference type="ARBA" id="ARBA00022490"/>
    </source>
</evidence>
<keyword evidence="18" id="KW-0539">Nucleus</keyword>
<evidence type="ECO:0000259" key="22">
    <source>
        <dbReference type="PROSITE" id="PS50835"/>
    </source>
</evidence>
<evidence type="ECO:0000256" key="9">
    <source>
        <dbReference type="ARBA" id="ARBA00022679"/>
    </source>
</evidence>
<dbReference type="FunFam" id="2.60.40.10:FF:000148">
    <property type="entry name" value="titin isoform X1"/>
    <property type="match status" value="1"/>
</dbReference>
<evidence type="ECO:0000256" key="18">
    <source>
        <dbReference type="ARBA" id="ARBA00023242"/>
    </source>
</evidence>
<evidence type="ECO:0000256" key="1">
    <source>
        <dbReference type="ARBA" id="ARBA00001946"/>
    </source>
</evidence>
<gene>
    <name evidence="23" type="ORF">MATL_G00038610</name>
</gene>
<feature type="domain" description="Ig-like" evidence="22">
    <location>
        <begin position="12"/>
        <end position="86"/>
    </location>
</feature>
<dbReference type="GO" id="GO:0046872">
    <property type="term" value="F:metal ion binding"/>
    <property type="evidence" value="ECO:0007669"/>
    <property type="project" value="UniProtKB-KW"/>
</dbReference>
<keyword evidence="15" id="KW-0460">Magnesium</keyword>
<keyword evidence="17" id="KW-1015">Disulfide bond</keyword>
<dbReference type="CDD" id="cd00096">
    <property type="entry name" value="Ig"/>
    <property type="match status" value="1"/>
</dbReference>
<evidence type="ECO:0000256" key="20">
    <source>
        <dbReference type="ARBA" id="ARBA00047899"/>
    </source>
</evidence>
<evidence type="ECO:0000256" key="8">
    <source>
        <dbReference type="ARBA" id="ARBA00022553"/>
    </source>
</evidence>